<dbReference type="Proteomes" id="UP001320899">
    <property type="component" value="Unassembled WGS sequence"/>
</dbReference>
<reference evidence="2 3" key="1">
    <citation type="submission" date="2022-10" db="EMBL/GenBank/DDBJ databases">
        <title>Ruegeria sp. nov., isolated from ocean surface sediments.</title>
        <authorList>
            <person name="He W."/>
            <person name="Xue H.-P."/>
            <person name="Zhang D.-F."/>
        </authorList>
    </citation>
    <scope>NUCLEOTIDE SEQUENCE [LARGE SCALE GENOMIC DNA]</scope>
    <source>
        <strain evidence="2 3">XHP0148</strain>
    </source>
</reference>
<dbReference type="Gene3D" id="3.40.50.720">
    <property type="entry name" value="NAD(P)-binding Rossmann-like Domain"/>
    <property type="match status" value="1"/>
</dbReference>
<evidence type="ECO:0000313" key="2">
    <source>
        <dbReference type="EMBL" id="MCV2890883.1"/>
    </source>
</evidence>
<dbReference type="RefSeq" id="WP_263830497.1">
    <property type="nucleotide sequence ID" value="NZ_JAOWLB010000023.1"/>
</dbReference>
<name>A0ABT3AQE2_9RHOB</name>
<feature type="domain" description="NAD-dependent epimerase/dehydratase" evidence="1">
    <location>
        <begin position="7"/>
        <end position="218"/>
    </location>
</feature>
<dbReference type="PANTHER" id="PTHR43245:SF13">
    <property type="entry name" value="UDP-D-APIOSE_UDP-D-XYLOSE SYNTHASE 2"/>
    <property type="match status" value="1"/>
</dbReference>
<comment type="caution">
    <text evidence="2">The sequence shown here is derived from an EMBL/GenBank/DDBJ whole genome shotgun (WGS) entry which is preliminary data.</text>
</comment>
<protein>
    <submittedName>
        <fullName evidence="2">NAD(P)-dependent oxidoreductase</fullName>
    </submittedName>
</protein>
<dbReference type="InterPro" id="IPR036291">
    <property type="entry name" value="NAD(P)-bd_dom_sf"/>
</dbReference>
<organism evidence="2 3">
    <name type="scientific">Ruegeria aquimaris</name>
    <dbReference type="NCBI Taxonomy" id="2984333"/>
    <lineage>
        <taxon>Bacteria</taxon>
        <taxon>Pseudomonadati</taxon>
        <taxon>Pseudomonadota</taxon>
        <taxon>Alphaproteobacteria</taxon>
        <taxon>Rhodobacterales</taxon>
        <taxon>Roseobacteraceae</taxon>
        <taxon>Ruegeria</taxon>
    </lineage>
</organism>
<dbReference type="PANTHER" id="PTHR43245">
    <property type="entry name" value="BIFUNCTIONAL POLYMYXIN RESISTANCE PROTEIN ARNA"/>
    <property type="match status" value="1"/>
</dbReference>
<dbReference type="InterPro" id="IPR050177">
    <property type="entry name" value="Lipid_A_modif_metabolic_enz"/>
</dbReference>
<gene>
    <name evidence="2" type="ORF">OE747_21330</name>
</gene>
<sequence length="290" mass="29894">MSFPALLVLGATGRIGRVLRHCWAGQGDKVLWQGRYRPSGAGGHWAVYDPLRDMAAGEQAARGRLVILCLAGVTHVQAARGGDFEDNLRLAEAALRAGAASGARVLLASSAAVYGNRPGLLGEDLPLAPVNAYGRAKARMEARGAALAADLGVPLTSLRIGNIAGLDSILGGWRTGFELDVLPGGGTPHRSYIGLSDLAAALAAVVAAPELPAVLNIASPGTVAMGDLLDAAGFDWHPRPAPADVIARVELDTTRLAALSPVGAAPADPAGMVADWQRMWPCLAEGQERS</sequence>
<keyword evidence="3" id="KW-1185">Reference proteome</keyword>
<proteinExistence type="predicted"/>
<dbReference type="EMBL" id="JAOWLB010000023">
    <property type="protein sequence ID" value="MCV2890883.1"/>
    <property type="molecule type" value="Genomic_DNA"/>
</dbReference>
<dbReference type="InterPro" id="IPR001509">
    <property type="entry name" value="Epimerase_deHydtase"/>
</dbReference>
<accession>A0ABT3AQE2</accession>
<dbReference type="Pfam" id="PF01370">
    <property type="entry name" value="Epimerase"/>
    <property type="match status" value="1"/>
</dbReference>
<dbReference type="SUPFAM" id="SSF51735">
    <property type="entry name" value="NAD(P)-binding Rossmann-fold domains"/>
    <property type="match status" value="1"/>
</dbReference>
<evidence type="ECO:0000259" key="1">
    <source>
        <dbReference type="Pfam" id="PF01370"/>
    </source>
</evidence>
<evidence type="ECO:0000313" key="3">
    <source>
        <dbReference type="Proteomes" id="UP001320899"/>
    </source>
</evidence>